<keyword evidence="1" id="KW-0732">Signal</keyword>
<evidence type="ECO:0000313" key="3">
    <source>
        <dbReference type="Proteomes" id="UP000231134"/>
    </source>
</evidence>
<evidence type="ECO:0000256" key="1">
    <source>
        <dbReference type="SAM" id="SignalP"/>
    </source>
</evidence>
<dbReference type="AlphaFoldDB" id="A0A2M9A3D3"/>
<keyword evidence="3" id="KW-1185">Reference proteome</keyword>
<dbReference type="EMBL" id="PGEX01000001">
    <property type="protein sequence ID" value="PJJ40137.1"/>
    <property type="molecule type" value="Genomic_DNA"/>
</dbReference>
<sequence>MTNKSLPIRSILLAFALFASVGTAFAQNDSTVQTPVVSDTAKSSLSKPKHPLSIALVYEFSDLSSRNLETNMSRNGKRYNVDMEVSHMFGVNGQYSYNDWISFFGLLGYRQASIDYTPRNRAEKEETMTSHNIFLQLGAEIGFRILTAKNYQFRALGFAGLVGGLNLIDDYYMSSPLFGYVRGIGVQLNIRHIFILGGFRSTHVYWHTYHSDHWGEDDYEFMADFDLMSSPFVSIGIGF</sequence>
<feature type="chain" id="PRO_5014708768" description="Outer membrane protein beta-barrel domain-containing protein" evidence="1">
    <location>
        <begin position="27"/>
        <end position="239"/>
    </location>
</feature>
<evidence type="ECO:0000313" key="2">
    <source>
        <dbReference type="EMBL" id="PJJ40137.1"/>
    </source>
</evidence>
<name>A0A2M9A3D3_9BACT</name>
<organism evidence="2 3">
    <name type="scientific">Hallerella succinigenes</name>
    <dbReference type="NCBI Taxonomy" id="1896222"/>
    <lineage>
        <taxon>Bacteria</taxon>
        <taxon>Pseudomonadati</taxon>
        <taxon>Fibrobacterota</taxon>
        <taxon>Fibrobacteria</taxon>
        <taxon>Fibrobacterales</taxon>
        <taxon>Fibrobacteraceae</taxon>
        <taxon>Hallerella</taxon>
    </lineage>
</organism>
<gene>
    <name evidence="2" type="ORF">BGX16_0045</name>
</gene>
<feature type="signal peptide" evidence="1">
    <location>
        <begin position="1"/>
        <end position="26"/>
    </location>
</feature>
<dbReference type="OrthoDB" id="9814008at2"/>
<evidence type="ECO:0008006" key="4">
    <source>
        <dbReference type="Google" id="ProtNLM"/>
    </source>
</evidence>
<dbReference type="Proteomes" id="UP000231134">
    <property type="component" value="Unassembled WGS sequence"/>
</dbReference>
<dbReference type="RefSeq" id="WP_100424259.1">
    <property type="nucleotide sequence ID" value="NZ_PGEX01000001.1"/>
</dbReference>
<proteinExistence type="predicted"/>
<accession>A0A2M9A3D3</accession>
<protein>
    <recommendedName>
        <fullName evidence="4">Outer membrane protein beta-barrel domain-containing protein</fullName>
    </recommendedName>
</protein>
<reference evidence="2 3" key="1">
    <citation type="submission" date="2017-11" db="EMBL/GenBank/DDBJ databases">
        <title>Animal gut microbial communities from fecal samples from Wisconsin, USA.</title>
        <authorList>
            <person name="Neumann A."/>
        </authorList>
    </citation>
    <scope>NUCLEOTIDE SEQUENCE [LARGE SCALE GENOMIC DNA]</scope>
    <source>
        <strain evidence="2 3">UWS3</strain>
    </source>
</reference>
<comment type="caution">
    <text evidence="2">The sequence shown here is derived from an EMBL/GenBank/DDBJ whole genome shotgun (WGS) entry which is preliminary data.</text>
</comment>